<evidence type="ECO:0000256" key="2">
    <source>
        <dbReference type="ARBA" id="ARBA00023125"/>
    </source>
</evidence>
<protein>
    <submittedName>
        <fullName evidence="5">Transcriptional regulator, ArsR family</fullName>
    </submittedName>
</protein>
<reference evidence="5" key="1">
    <citation type="submission" date="2013-08" db="EMBL/GenBank/DDBJ databases">
        <authorList>
            <person name="Mendez C."/>
            <person name="Richter M."/>
            <person name="Ferrer M."/>
            <person name="Sanchez J."/>
        </authorList>
    </citation>
    <scope>NUCLEOTIDE SEQUENCE</scope>
</reference>
<dbReference type="Pfam" id="PF01022">
    <property type="entry name" value="HTH_5"/>
    <property type="match status" value="1"/>
</dbReference>
<comment type="caution">
    <text evidence="5">The sequence shown here is derived from an EMBL/GenBank/DDBJ whole genome shotgun (WGS) entry which is preliminary data.</text>
</comment>
<gene>
    <name evidence="5" type="ORF">B1B_14163</name>
</gene>
<accession>T0ZAV1</accession>
<organism evidence="5">
    <name type="scientific">mine drainage metagenome</name>
    <dbReference type="NCBI Taxonomy" id="410659"/>
    <lineage>
        <taxon>unclassified sequences</taxon>
        <taxon>metagenomes</taxon>
        <taxon>ecological metagenomes</taxon>
    </lineage>
</organism>
<dbReference type="CDD" id="cd00090">
    <property type="entry name" value="HTH_ARSR"/>
    <property type="match status" value="1"/>
</dbReference>
<dbReference type="InterPro" id="IPR036388">
    <property type="entry name" value="WH-like_DNA-bd_sf"/>
</dbReference>
<keyword evidence="1" id="KW-0805">Transcription regulation</keyword>
<dbReference type="InterPro" id="IPR036390">
    <property type="entry name" value="WH_DNA-bd_sf"/>
</dbReference>
<sequence>MTGRARSAPVAAKLAGTLRPRELTELQANAERASDVLKVIANGVRLLLVCQLAEGAKSVNQLQSSVGVSQSAVSQHLSLLRDHHVVEAHRRGQSVYYVL</sequence>
<evidence type="ECO:0000313" key="5">
    <source>
        <dbReference type="EMBL" id="EQD42203.1"/>
    </source>
</evidence>
<dbReference type="GO" id="GO:0003677">
    <property type="term" value="F:DNA binding"/>
    <property type="evidence" value="ECO:0007669"/>
    <property type="project" value="UniProtKB-KW"/>
</dbReference>
<dbReference type="PROSITE" id="PS50987">
    <property type="entry name" value="HTH_ARSR_2"/>
    <property type="match status" value="1"/>
</dbReference>
<dbReference type="AlphaFoldDB" id="T0ZAV1"/>
<feature type="domain" description="HTH arsR-type" evidence="4">
    <location>
        <begin position="26"/>
        <end position="99"/>
    </location>
</feature>
<reference evidence="5" key="2">
    <citation type="journal article" date="2014" name="ISME J.">
        <title>Microbial stratification in low pH oxic and suboxic macroscopic growths along an acid mine drainage.</title>
        <authorList>
            <person name="Mendez-Garcia C."/>
            <person name="Mesa V."/>
            <person name="Sprenger R.R."/>
            <person name="Richter M."/>
            <person name="Diez M.S."/>
            <person name="Solano J."/>
            <person name="Bargiela R."/>
            <person name="Golyshina O.V."/>
            <person name="Manteca A."/>
            <person name="Ramos J.L."/>
            <person name="Gallego J.R."/>
            <person name="Llorente I."/>
            <person name="Martins Dos Santos V.A."/>
            <person name="Jensen O.N."/>
            <person name="Pelaez A.I."/>
            <person name="Sanchez J."/>
            <person name="Ferrer M."/>
        </authorList>
    </citation>
    <scope>NUCLEOTIDE SEQUENCE</scope>
</reference>
<dbReference type="PRINTS" id="PR00778">
    <property type="entry name" value="HTHARSR"/>
</dbReference>
<dbReference type="InterPro" id="IPR051081">
    <property type="entry name" value="HTH_MetalResp_TranReg"/>
</dbReference>
<dbReference type="NCBIfam" id="NF033788">
    <property type="entry name" value="HTH_metalloreg"/>
    <property type="match status" value="1"/>
</dbReference>
<dbReference type="SMART" id="SM00418">
    <property type="entry name" value="HTH_ARSR"/>
    <property type="match status" value="1"/>
</dbReference>
<name>T0ZAV1_9ZZZZ</name>
<dbReference type="PANTHER" id="PTHR33154">
    <property type="entry name" value="TRANSCRIPTIONAL REGULATOR, ARSR FAMILY"/>
    <property type="match status" value="1"/>
</dbReference>
<proteinExistence type="predicted"/>
<dbReference type="SUPFAM" id="SSF46785">
    <property type="entry name" value="Winged helix' DNA-binding domain"/>
    <property type="match status" value="1"/>
</dbReference>
<dbReference type="Gene3D" id="1.10.10.10">
    <property type="entry name" value="Winged helix-like DNA-binding domain superfamily/Winged helix DNA-binding domain"/>
    <property type="match status" value="1"/>
</dbReference>
<evidence type="ECO:0000256" key="3">
    <source>
        <dbReference type="ARBA" id="ARBA00023163"/>
    </source>
</evidence>
<dbReference type="GO" id="GO:0003700">
    <property type="term" value="F:DNA-binding transcription factor activity"/>
    <property type="evidence" value="ECO:0007669"/>
    <property type="project" value="InterPro"/>
</dbReference>
<evidence type="ECO:0000256" key="1">
    <source>
        <dbReference type="ARBA" id="ARBA00023015"/>
    </source>
</evidence>
<keyword evidence="3" id="KW-0804">Transcription</keyword>
<dbReference type="InterPro" id="IPR001845">
    <property type="entry name" value="HTH_ArsR_DNA-bd_dom"/>
</dbReference>
<keyword evidence="2" id="KW-0238">DNA-binding</keyword>
<evidence type="ECO:0000259" key="4">
    <source>
        <dbReference type="PROSITE" id="PS50987"/>
    </source>
</evidence>
<dbReference type="InterPro" id="IPR011991">
    <property type="entry name" value="ArsR-like_HTH"/>
</dbReference>
<feature type="non-terminal residue" evidence="5">
    <location>
        <position position="99"/>
    </location>
</feature>
<dbReference type="EMBL" id="AUZY01009357">
    <property type="protein sequence ID" value="EQD42203.1"/>
    <property type="molecule type" value="Genomic_DNA"/>
</dbReference>
<dbReference type="PANTHER" id="PTHR33154:SF28">
    <property type="entry name" value="HTH-TYPE TRANSCRIPTIONAL REGULATOR YGAV-RELATED"/>
    <property type="match status" value="1"/>
</dbReference>